<dbReference type="KEGG" id="roz:CBI38_30560"/>
<evidence type="ECO:0000256" key="1">
    <source>
        <dbReference type="SAM" id="Phobius"/>
    </source>
</evidence>
<keyword evidence="2" id="KW-0614">Plasmid</keyword>
<evidence type="ECO:0000313" key="2">
    <source>
        <dbReference type="EMBL" id="AWK75956.1"/>
    </source>
</evidence>
<protein>
    <submittedName>
        <fullName evidence="2">Uncharacterized protein</fullName>
    </submittedName>
</protein>
<keyword evidence="1" id="KW-1133">Transmembrane helix</keyword>
<proteinExistence type="predicted"/>
<evidence type="ECO:0000313" key="3">
    <source>
        <dbReference type="Proteomes" id="UP000245711"/>
    </source>
</evidence>
<organism evidence="2 3">
    <name type="scientific">Rhodococcus oxybenzonivorans</name>
    <dbReference type="NCBI Taxonomy" id="1990687"/>
    <lineage>
        <taxon>Bacteria</taxon>
        <taxon>Bacillati</taxon>
        <taxon>Actinomycetota</taxon>
        <taxon>Actinomycetes</taxon>
        <taxon>Mycobacteriales</taxon>
        <taxon>Nocardiaceae</taxon>
        <taxon>Rhodococcus</taxon>
    </lineage>
</organism>
<accession>A0A2S2C4Y7</accession>
<keyword evidence="1" id="KW-0812">Transmembrane</keyword>
<gene>
    <name evidence="2" type="ORF">CBI38_30560</name>
</gene>
<dbReference type="Proteomes" id="UP000245711">
    <property type="component" value="Plasmid pRB98"/>
</dbReference>
<dbReference type="OrthoDB" id="4461330at2"/>
<dbReference type="EMBL" id="CP021355">
    <property type="protein sequence ID" value="AWK75956.1"/>
    <property type="molecule type" value="Genomic_DNA"/>
</dbReference>
<name>A0A2S2C4Y7_9NOCA</name>
<keyword evidence="3" id="KW-1185">Reference proteome</keyword>
<keyword evidence="1" id="KW-0472">Membrane</keyword>
<geneLocation type="plasmid" evidence="3">
    <name>prb98</name>
</geneLocation>
<dbReference type="AlphaFoldDB" id="A0A2S2C4Y7"/>
<feature type="transmembrane region" description="Helical" evidence="1">
    <location>
        <begin position="12"/>
        <end position="33"/>
    </location>
</feature>
<reference evidence="2 3" key="1">
    <citation type="submission" date="2017-05" db="EMBL/GenBank/DDBJ databases">
        <title>Isolation of Rhodococcus sp. S2-17 biodegrading of BP-3.</title>
        <authorList>
            <person name="Lee Y."/>
            <person name="Kim K.H."/>
            <person name="Chun B.H."/>
            <person name="Jung H.S."/>
            <person name="Jeon C.O."/>
        </authorList>
    </citation>
    <scope>NUCLEOTIDE SEQUENCE [LARGE SCALE GENOMIC DNA]</scope>
    <source>
        <strain evidence="2 3">S2-17</strain>
        <plasmid evidence="3">prb98</plasmid>
    </source>
</reference>
<sequence>MIFFGRRGGPARMVLAIVAVGVLGLLTFVVFNLNTRLDNQQRANVTSIAASQDIVDVNDKVTGQLRQLTELTHTAQTALDATSALGPLLTKLDEAIAPAAAMLASSTSGAQMTNDQLTNIQSILGEVQNTVLPLVSSAEAFGEQGNQLLVIVQGLVSDLRVSVEAAKTINQMLPLPG</sequence>
<dbReference type="RefSeq" id="WP_007298122.1">
    <property type="nucleotide sequence ID" value="NZ_CP021355.1"/>
</dbReference>